<reference evidence="3 4" key="1">
    <citation type="journal article" date="2019" name="Sci. Rep.">
        <title>A high-quality genome of Eragrostis curvula grass provides insights into Poaceae evolution and supports new strategies to enhance forage quality.</title>
        <authorList>
            <person name="Carballo J."/>
            <person name="Santos B.A.C.M."/>
            <person name="Zappacosta D."/>
            <person name="Garbus I."/>
            <person name="Selva J.P."/>
            <person name="Gallo C.A."/>
            <person name="Diaz A."/>
            <person name="Albertini E."/>
            <person name="Caccamo M."/>
            <person name="Echenique V."/>
        </authorList>
    </citation>
    <scope>NUCLEOTIDE SEQUENCE [LARGE SCALE GENOMIC DNA]</scope>
    <source>
        <strain evidence="4">cv. Victoria</strain>
        <tissue evidence="3">Leaf</tissue>
    </source>
</reference>
<accession>A0A5J9V8Q9</accession>
<gene>
    <name evidence="3" type="ORF">EJB05_23578</name>
</gene>
<dbReference type="Pfam" id="PF00304">
    <property type="entry name" value="Gamma-thionin"/>
    <property type="match status" value="1"/>
</dbReference>
<dbReference type="InterPro" id="IPR036574">
    <property type="entry name" value="Scorpion_toxin-like_sf"/>
</dbReference>
<keyword evidence="4" id="KW-1185">Reference proteome</keyword>
<dbReference type="AlphaFoldDB" id="A0A5J9V8Q9"/>
<feature type="domain" description="Knottins-like" evidence="2">
    <location>
        <begin position="25"/>
        <end position="72"/>
    </location>
</feature>
<name>A0A5J9V8Q9_9POAL</name>
<organism evidence="3 4">
    <name type="scientific">Eragrostis curvula</name>
    <name type="common">weeping love grass</name>
    <dbReference type="NCBI Taxonomy" id="38414"/>
    <lineage>
        <taxon>Eukaryota</taxon>
        <taxon>Viridiplantae</taxon>
        <taxon>Streptophyta</taxon>
        <taxon>Embryophyta</taxon>
        <taxon>Tracheophyta</taxon>
        <taxon>Spermatophyta</taxon>
        <taxon>Magnoliopsida</taxon>
        <taxon>Liliopsida</taxon>
        <taxon>Poales</taxon>
        <taxon>Poaceae</taxon>
        <taxon>PACMAD clade</taxon>
        <taxon>Chloridoideae</taxon>
        <taxon>Eragrostideae</taxon>
        <taxon>Eragrostidinae</taxon>
        <taxon>Eragrostis</taxon>
    </lineage>
</organism>
<keyword evidence="1" id="KW-0732">Signal</keyword>
<feature type="chain" id="PRO_5023870765" description="Knottins-like domain-containing protein" evidence="1">
    <location>
        <begin position="27"/>
        <end position="83"/>
    </location>
</feature>
<evidence type="ECO:0000256" key="1">
    <source>
        <dbReference type="SAM" id="SignalP"/>
    </source>
</evidence>
<dbReference type="SMART" id="SM00505">
    <property type="entry name" value="Knot1"/>
    <property type="match status" value="1"/>
</dbReference>
<dbReference type="InterPro" id="IPR003614">
    <property type="entry name" value="Knottins"/>
</dbReference>
<dbReference type="Proteomes" id="UP000324897">
    <property type="component" value="Chromosome 1"/>
</dbReference>
<dbReference type="GO" id="GO:0006952">
    <property type="term" value="P:defense response"/>
    <property type="evidence" value="ECO:0007669"/>
    <property type="project" value="InterPro"/>
</dbReference>
<dbReference type="CDD" id="cd00107">
    <property type="entry name" value="Knot1"/>
    <property type="match status" value="1"/>
</dbReference>
<proteinExistence type="predicted"/>
<dbReference type="OrthoDB" id="691674at2759"/>
<evidence type="ECO:0000259" key="2">
    <source>
        <dbReference type="SMART" id="SM00505"/>
    </source>
</evidence>
<comment type="caution">
    <text evidence="3">The sequence shown here is derived from an EMBL/GenBank/DDBJ whole genome shotgun (WGS) entry which is preliminary data.</text>
</comment>
<evidence type="ECO:0000313" key="3">
    <source>
        <dbReference type="EMBL" id="TVU31874.1"/>
    </source>
</evidence>
<evidence type="ECO:0000313" key="4">
    <source>
        <dbReference type="Proteomes" id="UP000324897"/>
    </source>
</evidence>
<dbReference type="SUPFAM" id="SSF57095">
    <property type="entry name" value="Scorpion toxin-like"/>
    <property type="match status" value="1"/>
</dbReference>
<dbReference type="EMBL" id="RWGY01000011">
    <property type="protein sequence ID" value="TVU31874.1"/>
    <property type="molecule type" value="Genomic_DNA"/>
</dbReference>
<sequence length="83" mass="9068">MERAHKTPSASFVVVLLVIATDSCECLHLSGKFHAWCLNPENCADVCRTQGKGYAGGRCHGFLARCYCTLPCAKAIVVVRRII</sequence>
<dbReference type="Gene3D" id="3.30.30.10">
    <property type="entry name" value="Knottin, scorpion toxin-like"/>
    <property type="match status" value="1"/>
</dbReference>
<protein>
    <recommendedName>
        <fullName evidence="2">Knottins-like domain-containing protein</fullName>
    </recommendedName>
</protein>
<feature type="non-terminal residue" evidence="3">
    <location>
        <position position="1"/>
    </location>
</feature>
<feature type="signal peptide" evidence="1">
    <location>
        <begin position="1"/>
        <end position="26"/>
    </location>
</feature>
<dbReference type="Gramene" id="TVU31874">
    <property type="protein sequence ID" value="TVU31874"/>
    <property type="gene ID" value="EJB05_23578"/>
</dbReference>